<dbReference type="AlphaFoldDB" id="A0AAI9UDA6"/>
<proteinExistence type="predicted"/>
<gene>
    <name evidence="4" type="ORF">CMEL01_03922</name>
</gene>
<dbReference type="InterPro" id="IPR040200">
    <property type="entry name" value="Mug57-like"/>
</dbReference>
<dbReference type="SUPFAM" id="SSF82153">
    <property type="entry name" value="FAS1 domain"/>
    <property type="match status" value="1"/>
</dbReference>
<dbReference type="InterPro" id="IPR036378">
    <property type="entry name" value="FAS1_dom_sf"/>
</dbReference>
<feature type="chain" id="PRO_5042607279" description="FAS1 domain-containing protein" evidence="3">
    <location>
        <begin position="19"/>
        <end position="234"/>
    </location>
</feature>
<comment type="caution">
    <text evidence="4">The sequence shown here is derived from an EMBL/GenBank/DDBJ whole genome shotgun (WGS) entry which is preliminary data.</text>
</comment>
<evidence type="ECO:0000256" key="3">
    <source>
        <dbReference type="SAM" id="SignalP"/>
    </source>
</evidence>
<evidence type="ECO:0000256" key="1">
    <source>
        <dbReference type="ARBA" id="ARBA00022729"/>
    </source>
</evidence>
<evidence type="ECO:0000313" key="4">
    <source>
        <dbReference type="EMBL" id="KAK1455162.1"/>
    </source>
</evidence>
<organism evidence="4 5">
    <name type="scientific">Colletotrichum melonis</name>
    <dbReference type="NCBI Taxonomy" id="1209925"/>
    <lineage>
        <taxon>Eukaryota</taxon>
        <taxon>Fungi</taxon>
        <taxon>Dikarya</taxon>
        <taxon>Ascomycota</taxon>
        <taxon>Pezizomycotina</taxon>
        <taxon>Sordariomycetes</taxon>
        <taxon>Hypocreomycetidae</taxon>
        <taxon>Glomerellales</taxon>
        <taxon>Glomerellaceae</taxon>
        <taxon>Colletotrichum</taxon>
        <taxon>Colletotrichum acutatum species complex</taxon>
    </lineage>
</organism>
<dbReference type="PANTHER" id="PTHR28156">
    <property type="entry name" value="FAS1 DOMAIN-CONTAINING PROTEIN YDR262W"/>
    <property type="match status" value="1"/>
</dbReference>
<accession>A0AAI9UDA6</accession>
<evidence type="ECO:0008006" key="6">
    <source>
        <dbReference type="Google" id="ProtNLM"/>
    </source>
</evidence>
<feature type="compositionally biased region" description="Pro residues" evidence="2">
    <location>
        <begin position="50"/>
        <end position="63"/>
    </location>
</feature>
<name>A0AAI9UDA6_9PEZI</name>
<keyword evidence="5" id="KW-1185">Reference proteome</keyword>
<reference evidence="4 5" key="1">
    <citation type="submission" date="2016-10" db="EMBL/GenBank/DDBJ databases">
        <title>The genome sequence of Colletotrichum fioriniae PJ7.</title>
        <authorList>
            <person name="Baroncelli R."/>
        </authorList>
    </citation>
    <scope>NUCLEOTIDE SEQUENCE [LARGE SCALE GENOMIC DNA]</scope>
    <source>
        <strain evidence="4">Col 31</strain>
    </source>
</reference>
<keyword evidence="1 3" id="KW-0732">Signal</keyword>
<dbReference type="Proteomes" id="UP001239795">
    <property type="component" value="Unassembled WGS sequence"/>
</dbReference>
<dbReference type="EMBL" id="MLGG01000024">
    <property type="protein sequence ID" value="KAK1455162.1"/>
    <property type="molecule type" value="Genomic_DNA"/>
</dbReference>
<evidence type="ECO:0000313" key="5">
    <source>
        <dbReference type="Proteomes" id="UP001239795"/>
    </source>
</evidence>
<feature type="compositionally biased region" description="Gly residues" evidence="2">
    <location>
        <begin position="70"/>
        <end position="84"/>
    </location>
</feature>
<feature type="signal peptide" evidence="3">
    <location>
        <begin position="1"/>
        <end position="18"/>
    </location>
</feature>
<evidence type="ECO:0000256" key="2">
    <source>
        <dbReference type="SAM" id="MobiDB-lite"/>
    </source>
</evidence>
<protein>
    <recommendedName>
        <fullName evidence="6">FAS1 domain-containing protein</fullName>
    </recommendedName>
</protein>
<feature type="region of interest" description="Disordered" evidence="2">
    <location>
        <begin position="45"/>
        <end position="88"/>
    </location>
</feature>
<sequence length="234" mass="25244">MRRPTAIILLLTCTVVTAQLRSLPVERSGLNGYAPRFFRQKPIVESVDPAPGPAMPPPPPSDPPSSSGPGQDGGGGGGGGGGGVRLSDVMGRDRSINVFAGFTRDIESASRRLDDQGRNTTVLAPLNSAVGKLPRKPWEDPRDYQQLGADAYEGDDGRDKAQRNIQRFVEAHMVGVSPWPENTKAKTIGDDRDVWWETKDGVKFIQPGNIEVVSVASTVANGEVWIIKEVRNYA</sequence>
<dbReference type="PANTHER" id="PTHR28156:SF1">
    <property type="entry name" value="FAS1 DOMAIN-CONTAINING PROTEIN YDR262W"/>
    <property type="match status" value="1"/>
</dbReference>